<feature type="region of interest" description="Disordered" evidence="8">
    <location>
        <begin position="55"/>
        <end position="86"/>
    </location>
</feature>
<feature type="region of interest" description="Disordered" evidence="8">
    <location>
        <begin position="1"/>
        <end position="30"/>
    </location>
</feature>
<evidence type="ECO:0000256" key="4">
    <source>
        <dbReference type="ARBA" id="ARBA00011187"/>
    </source>
</evidence>
<sequence>MGRERQKFKNRSSVSKVKHKPKSKKKLLHNPIIAANWNQKETLSQNYKRLGLTSRLNHSTGGTEKLGSTLPDSSDDDVASALDRPATKDMLNVNRKLPTHLDISEVKVQRDPETGAILSVLEESKPRSNPLRDPLNDLSDSDGEGDGEGGGSGWQGFVNEHGIIDGVTQKQDGTTEVVRALEAEAARPVVKKVRGQSEREREWVERLVGRYGEDYRAMSRDGRLNPMQQSEGDIRKRVVKWRKSQGEV</sequence>
<dbReference type="EMBL" id="ML992509">
    <property type="protein sequence ID" value="KAF2221695.1"/>
    <property type="molecule type" value="Genomic_DNA"/>
</dbReference>
<comment type="function">
    <text evidence="1">Involved in the biogenesis of the 60S ribosomal subunit.</text>
</comment>
<dbReference type="GO" id="GO:0005730">
    <property type="term" value="C:nucleolus"/>
    <property type="evidence" value="ECO:0007669"/>
    <property type="project" value="UniProtKB-SubCell"/>
</dbReference>
<keyword evidence="7" id="KW-0687">Ribonucleoprotein</keyword>
<evidence type="ECO:0000256" key="8">
    <source>
        <dbReference type="SAM" id="MobiDB-lite"/>
    </source>
</evidence>
<organism evidence="9 10">
    <name type="scientific">Elsinoe ampelina</name>
    <dbReference type="NCBI Taxonomy" id="302913"/>
    <lineage>
        <taxon>Eukaryota</taxon>
        <taxon>Fungi</taxon>
        <taxon>Dikarya</taxon>
        <taxon>Ascomycota</taxon>
        <taxon>Pezizomycotina</taxon>
        <taxon>Dothideomycetes</taxon>
        <taxon>Dothideomycetidae</taxon>
        <taxon>Myriangiales</taxon>
        <taxon>Elsinoaceae</taxon>
        <taxon>Elsinoe</taxon>
    </lineage>
</organism>
<evidence type="ECO:0000256" key="7">
    <source>
        <dbReference type="ARBA" id="ARBA00023274"/>
    </source>
</evidence>
<dbReference type="PANTHER" id="PTHR13243:SF1">
    <property type="entry name" value="NUCLEOLAR PROTEIN 16"/>
    <property type="match status" value="1"/>
</dbReference>
<dbReference type="AlphaFoldDB" id="A0A6A6G7F1"/>
<dbReference type="Pfam" id="PF09420">
    <property type="entry name" value="Nop16"/>
    <property type="match status" value="1"/>
</dbReference>
<dbReference type="GO" id="GO:1990904">
    <property type="term" value="C:ribonucleoprotein complex"/>
    <property type="evidence" value="ECO:0007669"/>
    <property type="project" value="UniProtKB-KW"/>
</dbReference>
<keyword evidence="6" id="KW-0539">Nucleus</keyword>
<accession>A0A6A6G7F1</accession>
<evidence type="ECO:0000313" key="9">
    <source>
        <dbReference type="EMBL" id="KAF2221695.1"/>
    </source>
</evidence>
<comment type="subunit">
    <text evidence="4">Component of the pre-66S ribosomal particle.</text>
</comment>
<protein>
    <recommendedName>
        <fullName evidence="5">Nucleolar protein 16</fullName>
    </recommendedName>
</protein>
<keyword evidence="10" id="KW-1185">Reference proteome</keyword>
<dbReference type="PANTHER" id="PTHR13243">
    <property type="entry name" value="HSPC111 PROTEIN-RELATED"/>
    <property type="match status" value="1"/>
</dbReference>
<evidence type="ECO:0000313" key="10">
    <source>
        <dbReference type="Proteomes" id="UP000799538"/>
    </source>
</evidence>
<proteinExistence type="inferred from homology"/>
<gene>
    <name evidence="9" type="ORF">BDZ85DRAFT_238433</name>
</gene>
<dbReference type="GO" id="GO:0042273">
    <property type="term" value="P:ribosomal large subunit biogenesis"/>
    <property type="evidence" value="ECO:0007669"/>
    <property type="project" value="TreeGrafter"/>
</dbReference>
<name>A0A6A6G7F1_9PEZI</name>
<comment type="subcellular location">
    <subcellularLocation>
        <location evidence="2">Nucleus</location>
        <location evidence="2">Nucleolus</location>
    </subcellularLocation>
</comment>
<feature type="region of interest" description="Disordered" evidence="8">
    <location>
        <begin position="120"/>
        <end position="158"/>
    </location>
</feature>
<evidence type="ECO:0000256" key="2">
    <source>
        <dbReference type="ARBA" id="ARBA00004604"/>
    </source>
</evidence>
<evidence type="ECO:0000256" key="1">
    <source>
        <dbReference type="ARBA" id="ARBA00002889"/>
    </source>
</evidence>
<evidence type="ECO:0000256" key="6">
    <source>
        <dbReference type="ARBA" id="ARBA00023242"/>
    </source>
</evidence>
<dbReference type="OrthoDB" id="285729at2759"/>
<dbReference type="InterPro" id="IPR019002">
    <property type="entry name" value="Ribosome_biogenesis_Nop16"/>
</dbReference>
<comment type="similarity">
    <text evidence="3">Belongs to the NOP16 family.</text>
</comment>
<reference evidence="10" key="1">
    <citation type="journal article" date="2020" name="Stud. Mycol.">
        <title>101 Dothideomycetes genomes: A test case for predicting lifestyles and emergence of pathogens.</title>
        <authorList>
            <person name="Haridas S."/>
            <person name="Albert R."/>
            <person name="Binder M."/>
            <person name="Bloem J."/>
            <person name="LaButti K."/>
            <person name="Salamov A."/>
            <person name="Andreopoulos B."/>
            <person name="Baker S."/>
            <person name="Barry K."/>
            <person name="Bills G."/>
            <person name="Bluhm B."/>
            <person name="Cannon C."/>
            <person name="Castanera R."/>
            <person name="Culley D."/>
            <person name="Daum C."/>
            <person name="Ezra D."/>
            <person name="Gonzalez J."/>
            <person name="Henrissat B."/>
            <person name="Kuo A."/>
            <person name="Liang C."/>
            <person name="Lipzen A."/>
            <person name="Lutzoni F."/>
            <person name="Magnuson J."/>
            <person name="Mondo S."/>
            <person name="Nolan M."/>
            <person name="Ohm R."/>
            <person name="Pangilinan J."/>
            <person name="Park H.-J."/>
            <person name="Ramirez L."/>
            <person name="Alfaro M."/>
            <person name="Sun H."/>
            <person name="Tritt A."/>
            <person name="Yoshinaga Y."/>
            <person name="Zwiers L.-H."/>
            <person name="Turgeon B."/>
            <person name="Goodwin S."/>
            <person name="Spatafora J."/>
            <person name="Crous P."/>
            <person name="Grigoriev I."/>
        </authorList>
    </citation>
    <scope>NUCLEOTIDE SEQUENCE [LARGE SCALE GENOMIC DNA]</scope>
    <source>
        <strain evidence="10">CECT 20119</strain>
    </source>
</reference>
<dbReference type="Proteomes" id="UP000799538">
    <property type="component" value="Unassembled WGS sequence"/>
</dbReference>
<evidence type="ECO:0000256" key="5">
    <source>
        <dbReference type="ARBA" id="ARBA00015522"/>
    </source>
</evidence>
<feature type="compositionally biased region" description="Basic residues" evidence="8">
    <location>
        <begin position="8"/>
        <end position="28"/>
    </location>
</feature>
<evidence type="ECO:0000256" key="3">
    <source>
        <dbReference type="ARBA" id="ARBA00008479"/>
    </source>
</evidence>